<sequence length="79" mass="9135">MYSFYENLSQYQMNNNVPIANNHCQLSLCVKHRSSTYNFQVLLLSCVIVFSIGIPRRTSSVTETEKFLPCLLKQKQTSK</sequence>
<evidence type="ECO:0000313" key="2">
    <source>
        <dbReference type="Proteomes" id="UP001162480"/>
    </source>
</evidence>
<dbReference type="AlphaFoldDB" id="A0AA36AYL0"/>
<dbReference type="Proteomes" id="UP001162480">
    <property type="component" value="Chromosome 5"/>
</dbReference>
<name>A0AA36AYL0_OCTVU</name>
<reference evidence="1" key="1">
    <citation type="submission" date="2023-08" db="EMBL/GenBank/DDBJ databases">
        <authorList>
            <person name="Alioto T."/>
            <person name="Alioto T."/>
            <person name="Gomez Garrido J."/>
        </authorList>
    </citation>
    <scope>NUCLEOTIDE SEQUENCE</scope>
</reference>
<gene>
    <name evidence="1" type="ORF">OCTVUL_1B000069</name>
</gene>
<accession>A0AA36AYL0</accession>
<keyword evidence="2" id="KW-1185">Reference proteome</keyword>
<evidence type="ECO:0000313" key="1">
    <source>
        <dbReference type="EMBL" id="CAI9723302.1"/>
    </source>
</evidence>
<dbReference type="EMBL" id="OX597818">
    <property type="protein sequence ID" value="CAI9723302.1"/>
    <property type="molecule type" value="Genomic_DNA"/>
</dbReference>
<proteinExistence type="predicted"/>
<protein>
    <submittedName>
        <fullName evidence="1">Uncharacterized protein</fullName>
    </submittedName>
</protein>
<organism evidence="1 2">
    <name type="scientific">Octopus vulgaris</name>
    <name type="common">Common octopus</name>
    <dbReference type="NCBI Taxonomy" id="6645"/>
    <lineage>
        <taxon>Eukaryota</taxon>
        <taxon>Metazoa</taxon>
        <taxon>Spiralia</taxon>
        <taxon>Lophotrochozoa</taxon>
        <taxon>Mollusca</taxon>
        <taxon>Cephalopoda</taxon>
        <taxon>Coleoidea</taxon>
        <taxon>Octopodiformes</taxon>
        <taxon>Octopoda</taxon>
        <taxon>Incirrata</taxon>
        <taxon>Octopodidae</taxon>
        <taxon>Octopus</taxon>
    </lineage>
</organism>